<reference evidence="2" key="1">
    <citation type="submission" date="2015-06" db="EMBL/GenBank/DDBJ databases">
        <authorList>
            <person name="Joergensen T."/>
        </authorList>
    </citation>
    <scope>NUCLEOTIDE SEQUENCE</scope>
    <source>
        <strain evidence="2">RGFK0864</strain>
    </source>
</reference>
<feature type="transmembrane region" description="Helical" evidence="1">
    <location>
        <begin position="94"/>
        <end position="114"/>
    </location>
</feature>
<keyword evidence="1" id="KW-1133">Transmembrane helix</keyword>
<proteinExistence type="predicted"/>
<sequence>MHGILSVFDRIFEDKKRNLMEAVRWAGTFFAVNLLWLLFRADSIAQWGNILAKMFTFQDMNVSSGLLAEFLLPEISILLQVFHLSHLHETVRGFNLAVFVAVSFFLCLVPANNYKKLQKNNWISMVFAAIAFVWAFLCLSGEAVFVYFSF</sequence>
<feature type="transmembrane region" description="Helical" evidence="1">
    <location>
        <begin position="22"/>
        <end position="39"/>
    </location>
</feature>
<organism evidence="2">
    <name type="scientific">uncultured prokaryote</name>
    <dbReference type="NCBI Taxonomy" id="198431"/>
    <lineage>
        <taxon>unclassified sequences</taxon>
        <taxon>environmental samples</taxon>
    </lineage>
</organism>
<dbReference type="EMBL" id="LN853468">
    <property type="protein sequence ID" value="CRY96003.1"/>
    <property type="molecule type" value="Genomic_DNA"/>
</dbReference>
<feature type="transmembrane region" description="Helical" evidence="1">
    <location>
        <begin position="60"/>
        <end position="82"/>
    </location>
</feature>
<reference evidence="2" key="2">
    <citation type="submission" date="2015-07" db="EMBL/GenBank/DDBJ databases">
        <title>Plasmids, circular viruses and viroids from rat gut.</title>
        <authorList>
            <person name="Jorgensen T.J."/>
            <person name="Hansen M.A."/>
            <person name="Xu Z."/>
            <person name="Tabak M.A."/>
            <person name="Sorensen S.J."/>
            <person name="Hansen L.H."/>
        </authorList>
    </citation>
    <scope>NUCLEOTIDE SEQUENCE</scope>
    <source>
        <strain evidence="2">RGFK0864</strain>
    </source>
</reference>
<dbReference type="AlphaFoldDB" id="A0A0H5Q295"/>
<protein>
    <submittedName>
        <fullName evidence="2">Uncharacterized protein</fullName>
    </submittedName>
</protein>
<keyword evidence="1" id="KW-0812">Transmembrane</keyword>
<name>A0A0H5Q295_9ZZZZ</name>
<evidence type="ECO:0000313" key="2">
    <source>
        <dbReference type="EMBL" id="CRY96003.1"/>
    </source>
</evidence>
<accession>A0A0H5Q295</accession>
<evidence type="ECO:0000256" key="1">
    <source>
        <dbReference type="SAM" id="Phobius"/>
    </source>
</evidence>
<feature type="transmembrane region" description="Helical" evidence="1">
    <location>
        <begin position="126"/>
        <end position="148"/>
    </location>
</feature>
<keyword evidence="1" id="KW-0472">Membrane</keyword>